<reference evidence="2" key="1">
    <citation type="journal article" date="2019" name="BMC Genomics">
        <title>A new reference genome for Sorghum bicolor reveals high levels of sequence similarity between sweet and grain genotypes: implications for the genetics of sugar metabolism.</title>
        <authorList>
            <person name="Cooper E.A."/>
            <person name="Brenton Z.W."/>
            <person name="Flinn B.S."/>
            <person name="Jenkins J."/>
            <person name="Shu S."/>
            <person name="Flowers D."/>
            <person name="Luo F."/>
            <person name="Wang Y."/>
            <person name="Xia P."/>
            <person name="Barry K."/>
            <person name="Daum C."/>
            <person name="Lipzen A."/>
            <person name="Yoshinaga Y."/>
            <person name="Schmutz J."/>
            <person name="Saski C."/>
            <person name="Vermerris W."/>
            <person name="Kresovich S."/>
        </authorList>
    </citation>
    <scope>NUCLEOTIDE SEQUENCE</scope>
</reference>
<evidence type="ECO:0000313" key="2">
    <source>
        <dbReference type="EMBL" id="KAG0524279.1"/>
    </source>
</evidence>
<gene>
    <name evidence="2" type="ORF">BDA96_07G197200</name>
</gene>
<feature type="signal peptide" evidence="1">
    <location>
        <begin position="1"/>
        <end position="31"/>
    </location>
</feature>
<proteinExistence type="predicted"/>
<dbReference type="Proteomes" id="UP000807115">
    <property type="component" value="Chromosome 7"/>
</dbReference>
<sequence length="77" mass="7868">MGCSPTQRQRLLLAASLVVVVLVVITRSAAATRSAPAPGSGCHTTAAVERITVKEAVELAVVARRLRAGPSPRGAGH</sequence>
<name>A0A921QL77_SORBI</name>
<organism evidence="2 3">
    <name type="scientific">Sorghum bicolor</name>
    <name type="common">Sorghum</name>
    <name type="synonym">Sorghum vulgare</name>
    <dbReference type="NCBI Taxonomy" id="4558"/>
    <lineage>
        <taxon>Eukaryota</taxon>
        <taxon>Viridiplantae</taxon>
        <taxon>Streptophyta</taxon>
        <taxon>Embryophyta</taxon>
        <taxon>Tracheophyta</taxon>
        <taxon>Spermatophyta</taxon>
        <taxon>Magnoliopsida</taxon>
        <taxon>Liliopsida</taxon>
        <taxon>Poales</taxon>
        <taxon>Poaceae</taxon>
        <taxon>PACMAD clade</taxon>
        <taxon>Panicoideae</taxon>
        <taxon>Andropogonodae</taxon>
        <taxon>Andropogoneae</taxon>
        <taxon>Sorghinae</taxon>
        <taxon>Sorghum</taxon>
    </lineage>
</organism>
<keyword evidence="1" id="KW-0732">Signal</keyword>
<evidence type="ECO:0000313" key="3">
    <source>
        <dbReference type="Proteomes" id="UP000807115"/>
    </source>
</evidence>
<dbReference type="EMBL" id="CM027686">
    <property type="protein sequence ID" value="KAG0524279.1"/>
    <property type="molecule type" value="Genomic_DNA"/>
</dbReference>
<protein>
    <submittedName>
        <fullName evidence="2">Uncharacterized protein</fullName>
    </submittedName>
</protein>
<evidence type="ECO:0000256" key="1">
    <source>
        <dbReference type="SAM" id="SignalP"/>
    </source>
</evidence>
<dbReference type="AlphaFoldDB" id="A0A921QL77"/>
<accession>A0A921QL77</accession>
<comment type="caution">
    <text evidence="2">The sequence shown here is derived from an EMBL/GenBank/DDBJ whole genome shotgun (WGS) entry which is preliminary data.</text>
</comment>
<reference evidence="2" key="2">
    <citation type="submission" date="2020-10" db="EMBL/GenBank/DDBJ databases">
        <authorList>
            <person name="Cooper E.A."/>
            <person name="Brenton Z.W."/>
            <person name="Flinn B.S."/>
            <person name="Jenkins J."/>
            <person name="Shu S."/>
            <person name="Flowers D."/>
            <person name="Luo F."/>
            <person name="Wang Y."/>
            <person name="Xia P."/>
            <person name="Barry K."/>
            <person name="Daum C."/>
            <person name="Lipzen A."/>
            <person name="Yoshinaga Y."/>
            <person name="Schmutz J."/>
            <person name="Saski C."/>
            <person name="Vermerris W."/>
            <person name="Kresovich S."/>
        </authorList>
    </citation>
    <scope>NUCLEOTIDE SEQUENCE</scope>
</reference>
<feature type="chain" id="PRO_5037416143" evidence="1">
    <location>
        <begin position="32"/>
        <end position="77"/>
    </location>
</feature>